<dbReference type="Pfam" id="PF02603">
    <property type="entry name" value="Hpr_kinase_N"/>
    <property type="match status" value="1"/>
</dbReference>
<dbReference type="EC" id="2.7.4.-" evidence="14"/>
<proteinExistence type="inferred from homology"/>
<evidence type="ECO:0000256" key="3">
    <source>
        <dbReference type="ARBA" id="ARBA00006883"/>
    </source>
</evidence>
<dbReference type="InterPro" id="IPR003755">
    <property type="entry name" value="HPr(Ser)_kin/Pase"/>
</dbReference>
<keyword evidence="10 14" id="KW-0067">ATP-binding</keyword>
<keyword evidence="7 14" id="KW-0479">Metal-binding</keyword>
<reference evidence="17 18" key="1">
    <citation type="journal article" date="2010" name="Stand. Genomic Sci.">
        <title>Complete genome sequence of Haliangium ochraceum type strain (SMP-2).</title>
        <authorList>
            <consortium name="US DOE Joint Genome Institute (JGI-PGF)"/>
            <person name="Ivanova N."/>
            <person name="Daum C."/>
            <person name="Lang E."/>
            <person name="Abt B."/>
            <person name="Kopitz M."/>
            <person name="Saunders E."/>
            <person name="Lapidus A."/>
            <person name="Lucas S."/>
            <person name="Glavina Del Rio T."/>
            <person name="Nolan M."/>
            <person name="Tice H."/>
            <person name="Copeland A."/>
            <person name="Cheng J.F."/>
            <person name="Chen F."/>
            <person name="Bruce D."/>
            <person name="Goodwin L."/>
            <person name="Pitluck S."/>
            <person name="Mavromatis K."/>
            <person name="Pati A."/>
            <person name="Mikhailova N."/>
            <person name="Chen A."/>
            <person name="Palaniappan K."/>
            <person name="Land M."/>
            <person name="Hauser L."/>
            <person name="Chang Y.J."/>
            <person name="Jeffries C.D."/>
            <person name="Detter J.C."/>
            <person name="Brettin T."/>
            <person name="Rohde M."/>
            <person name="Goker M."/>
            <person name="Bristow J."/>
            <person name="Markowitz V."/>
            <person name="Eisen J.A."/>
            <person name="Hugenholtz P."/>
            <person name="Kyrpides N.C."/>
            <person name="Klenk H.P."/>
        </authorList>
    </citation>
    <scope>NUCLEOTIDE SEQUENCE [LARGE SCALE GENOMIC DNA]</scope>
    <source>
        <strain evidence="18">DSM 14365 / CIP 107738 / JCM 11303 / AJ 13395 / SMP-2</strain>
    </source>
</reference>
<accession>D0LNA9</accession>
<evidence type="ECO:0000256" key="10">
    <source>
        <dbReference type="ARBA" id="ARBA00022840"/>
    </source>
</evidence>
<dbReference type="HOGENOM" id="CLU_052030_0_1_7"/>
<keyword evidence="9 14" id="KW-0418">Kinase</keyword>
<feature type="binding site" evidence="14">
    <location>
        <begin position="160"/>
        <end position="167"/>
    </location>
    <ligand>
        <name>ATP</name>
        <dbReference type="ChEBI" id="CHEBI:30616"/>
    </ligand>
</feature>
<feature type="binding site" evidence="14">
    <location>
        <position position="167"/>
    </location>
    <ligand>
        <name>Mg(2+)</name>
        <dbReference type="ChEBI" id="CHEBI:18420"/>
    </ligand>
</feature>
<evidence type="ECO:0000256" key="12">
    <source>
        <dbReference type="ARBA" id="ARBA00023268"/>
    </source>
</evidence>
<sequence>MRNRVSVTIEQLIGAERAKLGLSVVAGERGLERAILVPRIQKPGLALTGYTEQLHTNRLLVVGSTEIEYLESVSEEQLRTGVRTVMASVPACVVVTRGLRAPPVLLAACEDEGVPLLSTELQSADFIARVTSYLQSQMAPSTSVHGVLLDVLGIGILLLGKSGIGKSEIALELITRGHRLIADDIVTIRQRSANLVYGSGSGIIRHHMEIRGLGIINIKDLFGISSVREAKKIELVIELAEWDEHEEYDRLGLDDHFYSVLGVDIPMLRLPVRPGRTMATIIEVAARNQMLKFQGHHSAREFQEKLNRAIAEARPSSYDIDVIE</sequence>
<keyword evidence="18" id="KW-1185">Reference proteome</keyword>
<keyword evidence="5 14" id="KW-0723">Serine/threonine-protein kinase</keyword>
<dbReference type="FunFam" id="3.40.50.300:FF:000174">
    <property type="entry name" value="HPr kinase/phosphorylase"/>
    <property type="match status" value="1"/>
</dbReference>
<dbReference type="SUPFAM" id="SSF75138">
    <property type="entry name" value="HprK N-terminal domain-like"/>
    <property type="match status" value="1"/>
</dbReference>
<dbReference type="InterPro" id="IPR028979">
    <property type="entry name" value="Ser_kin/Pase_Hpr-like_N_sf"/>
</dbReference>
<keyword evidence="11 14" id="KW-0460">Magnesium</keyword>
<dbReference type="HAMAP" id="MF_01249">
    <property type="entry name" value="HPr_kinase"/>
    <property type="match status" value="1"/>
</dbReference>
<evidence type="ECO:0000256" key="7">
    <source>
        <dbReference type="ARBA" id="ARBA00022723"/>
    </source>
</evidence>
<evidence type="ECO:0000256" key="4">
    <source>
        <dbReference type="ARBA" id="ARBA00011643"/>
    </source>
</evidence>
<dbReference type="Proteomes" id="UP000001880">
    <property type="component" value="Chromosome"/>
</dbReference>
<feature type="active site" evidence="14">
    <location>
        <position position="145"/>
    </location>
</feature>
<organism evidence="17 18">
    <name type="scientific">Haliangium ochraceum (strain DSM 14365 / JCM 11303 / SMP-2)</name>
    <dbReference type="NCBI Taxonomy" id="502025"/>
    <lineage>
        <taxon>Bacteria</taxon>
        <taxon>Pseudomonadati</taxon>
        <taxon>Myxococcota</taxon>
        <taxon>Polyangia</taxon>
        <taxon>Haliangiales</taxon>
        <taxon>Kofleriaceae</taxon>
        <taxon>Haliangium</taxon>
    </lineage>
</organism>
<dbReference type="GO" id="GO:0000155">
    <property type="term" value="F:phosphorelay sensor kinase activity"/>
    <property type="evidence" value="ECO:0007669"/>
    <property type="project" value="InterPro"/>
</dbReference>
<comment type="similarity">
    <text evidence="3 14">Belongs to the HPrK/P family.</text>
</comment>
<dbReference type="STRING" id="502025.Hoch_2758"/>
<evidence type="ECO:0000256" key="2">
    <source>
        <dbReference type="ARBA" id="ARBA00001946"/>
    </source>
</evidence>
<evidence type="ECO:0000256" key="14">
    <source>
        <dbReference type="HAMAP-Rule" id="MF_01249"/>
    </source>
</evidence>
<dbReference type="PANTHER" id="PTHR30305:SF1">
    <property type="entry name" value="HPR KINASE_PHOSPHORYLASE"/>
    <property type="match status" value="1"/>
</dbReference>
<dbReference type="CDD" id="cd01918">
    <property type="entry name" value="HprK_C"/>
    <property type="match status" value="1"/>
</dbReference>
<dbReference type="EMBL" id="CP001804">
    <property type="protein sequence ID" value="ACY15286.1"/>
    <property type="molecule type" value="Genomic_DNA"/>
</dbReference>
<dbReference type="Gene3D" id="3.40.1390.20">
    <property type="entry name" value="HprK N-terminal domain-like"/>
    <property type="match status" value="1"/>
</dbReference>
<feature type="binding site" evidence="14">
    <location>
        <position position="209"/>
    </location>
    <ligand>
        <name>Mg(2+)</name>
        <dbReference type="ChEBI" id="CHEBI:18420"/>
    </ligand>
</feature>
<dbReference type="SUPFAM" id="SSF53795">
    <property type="entry name" value="PEP carboxykinase-like"/>
    <property type="match status" value="1"/>
</dbReference>
<evidence type="ECO:0000256" key="1">
    <source>
        <dbReference type="ARBA" id="ARBA00001120"/>
    </source>
</evidence>
<dbReference type="GO" id="GO:0000287">
    <property type="term" value="F:magnesium ion binding"/>
    <property type="evidence" value="ECO:0007669"/>
    <property type="project" value="UniProtKB-UniRule"/>
</dbReference>
<dbReference type="InterPro" id="IPR011104">
    <property type="entry name" value="Hpr_kin/Pase_C"/>
</dbReference>
<dbReference type="Gene3D" id="3.40.50.300">
    <property type="entry name" value="P-loop containing nucleotide triphosphate hydrolases"/>
    <property type="match status" value="1"/>
</dbReference>
<gene>
    <name evidence="14" type="primary">hprK</name>
    <name evidence="17" type="ordered locus">Hoch_2758</name>
</gene>
<feature type="active site" evidence="14">
    <location>
        <position position="250"/>
    </location>
</feature>
<dbReference type="GO" id="GO:0006109">
    <property type="term" value="P:regulation of carbohydrate metabolic process"/>
    <property type="evidence" value="ECO:0007669"/>
    <property type="project" value="UniProtKB-UniRule"/>
</dbReference>
<evidence type="ECO:0000256" key="8">
    <source>
        <dbReference type="ARBA" id="ARBA00022741"/>
    </source>
</evidence>
<dbReference type="Pfam" id="PF07475">
    <property type="entry name" value="Hpr_kinase_C"/>
    <property type="match status" value="1"/>
</dbReference>
<feature type="domain" description="HPr kinase/phosphorylase C-terminal" evidence="16">
    <location>
        <begin position="137"/>
        <end position="305"/>
    </location>
</feature>
<feature type="active site" description="Proton acceptor; for phosphorylation activity. Proton donor; for dephosphorylation activity" evidence="14">
    <location>
        <position position="184"/>
    </location>
</feature>
<evidence type="ECO:0000313" key="17">
    <source>
        <dbReference type="EMBL" id="ACY15286.1"/>
    </source>
</evidence>
<comment type="domain">
    <text evidence="14">The Walker A ATP-binding motif also binds Pi and PPi.</text>
</comment>
<dbReference type="GO" id="GO:0004712">
    <property type="term" value="F:protein serine/threonine/tyrosine kinase activity"/>
    <property type="evidence" value="ECO:0007669"/>
    <property type="project" value="UniProtKB-UniRule"/>
</dbReference>
<dbReference type="eggNOG" id="COG1493">
    <property type="taxonomic scope" value="Bacteria"/>
</dbReference>
<comment type="cofactor">
    <cofactor evidence="2 14">
        <name>Mg(2+)</name>
        <dbReference type="ChEBI" id="CHEBI:18420"/>
    </cofactor>
</comment>
<comment type="catalytic activity">
    <reaction evidence="1 14">
        <text>[HPr protein]-L-serine + ATP = [HPr protein]-O-phospho-L-serine + ADP + H(+)</text>
        <dbReference type="Rhea" id="RHEA:46600"/>
        <dbReference type="Rhea" id="RHEA-COMP:11602"/>
        <dbReference type="Rhea" id="RHEA-COMP:11603"/>
        <dbReference type="ChEBI" id="CHEBI:15378"/>
        <dbReference type="ChEBI" id="CHEBI:29999"/>
        <dbReference type="ChEBI" id="CHEBI:30616"/>
        <dbReference type="ChEBI" id="CHEBI:83421"/>
        <dbReference type="ChEBI" id="CHEBI:456216"/>
    </reaction>
</comment>
<feature type="region of interest" description="Important for the catalytic mechanism of both phosphorylation and dephosphorylation" evidence="14">
    <location>
        <begin position="208"/>
        <end position="217"/>
    </location>
</feature>
<feature type="region of interest" description="Important for the catalytic mechanism of dephosphorylation" evidence="14">
    <location>
        <begin position="271"/>
        <end position="276"/>
    </location>
</feature>
<dbReference type="AlphaFoldDB" id="D0LNA9"/>
<dbReference type="PANTHER" id="PTHR30305">
    <property type="entry name" value="PROTEIN YJDM-RELATED"/>
    <property type="match status" value="1"/>
</dbReference>
<evidence type="ECO:0000256" key="5">
    <source>
        <dbReference type="ARBA" id="ARBA00022527"/>
    </source>
</evidence>
<keyword evidence="12 14" id="KW-0511">Multifunctional enzyme</keyword>
<evidence type="ECO:0000313" key="18">
    <source>
        <dbReference type="Proteomes" id="UP000001880"/>
    </source>
</evidence>
<evidence type="ECO:0000256" key="11">
    <source>
        <dbReference type="ARBA" id="ARBA00022842"/>
    </source>
</evidence>
<evidence type="ECO:0000256" key="13">
    <source>
        <dbReference type="ARBA" id="ARBA00047657"/>
    </source>
</evidence>
<dbReference type="GO" id="GO:0005524">
    <property type="term" value="F:ATP binding"/>
    <property type="evidence" value="ECO:0007669"/>
    <property type="project" value="UniProtKB-UniRule"/>
</dbReference>
<dbReference type="KEGG" id="hoh:Hoch_2758"/>
<comment type="catalytic activity">
    <reaction evidence="13 14">
        <text>[HPr protein]-O-phospho-L-serine + phosphate + H(+) = [HPr protein]-L-serine + diphosphate</text>
        <dbReference type="Rhea" id="RHEA:46604"/>
        <dbReference type="Rhea" id="RHEA-COMP:11602"/>
        <dbReference type="Rhea" id="RHEA-COMP:11603"/>
        <dbReference type="ChEBI" id="CHEBI:15378"/>
        <dbReference type="ChEBI" id="CHEBI:29999"/>
        <dbReference type="ChEBI" id="CHEBI:33019"/>
        <dbReference type="ChEBI" id="CHEBI:43474"/>
        <dbReference type="ChEBI" id="CHEBI:83421"/>
    </reaction>
</comment>
<comment type="subunit">
    <text evidence="4 14">Homohexamer.</text>
</comment>
<comment type="function">
    <text evidence="14">Catalyzes the ATP- as well as the pyrophosphate-dependent phosphorylation of a specific serine residue in HPr, a phosphocarrier protein of the phosphoenolpyruvate-dependent sugar phosphotransferase system (PTS). HprK/P also catalyzes the pyrophosphate-producing, inorganic phosphate-dependent dephosphorylation (phosphorolysis) of seryl-phosphorylated HPr (P-Ser-HPr).</text>
</comment>
<name>D0LNA9_HALO1</name>
<keyword evidence="6 14" id="KW-0808">Transferase</keyword>
<dbReference type="InterPro" id="IPR011126">
    <property type="entry name" value="Hpr_kin/Pase_Hpr_N"/>
</dbReference>
<feature type="domain" description="HPr(Ser) kinase/phosphorylase N-terminal" evidence="15">
    <location>
        <begin position="7"/>
        <end position="134"/>
    </location>
</feature>
<evidence type="ECO:0000259" key="16">
    <source>
        <dbReference type="Pfam" id="PF07475"/>
    </source>
</evidence>
<dbReference type="NCBIfam" id="TIGR00679">
    <property type="entry name" value="hpr-ser"/>
    <property type="match status" value="1"/>
</dbReference>
<evidence type="ECO:0000256" key="6">
    <source>
        <dbReference type="ARBA" id="ARBA00022679"/>
    </source>
</evidence>
<dbReference type="GO" id="GO:0004674">
    <property type="term" value="F:protein serine/threonine kinase activity"/>
    <property type="evidence" value="ECO:0007669"/>
    <property type="project" value="UniProtKB-KW"/>
</dbReference>
<dbReference type="EC" id="2.7.11.-" evidence="14"/>
<feature type="active site" evidence="14">
    <location>
        <position position="166"/>
    </location>
</feature>
<dbReference type="InterPro" id="IPR027417">
    <property type="entry name" value="P-loop_NTPase"/>
</dbReference>
<keyword evidence="8 14" id="KW-0547">Nucleotide-binding</keyword>
<evidence type="ECO:0000256" key="9">
    <source>
        <dbReference type="ARBA" id="ARBA00022777"/>
    </source>
</evidence>
<evidence type="ECO:0000259" key="15">
    <source>
        <dbReference type="Pfam" id="PF02603"/>
    </source>
</evidence>
<protein>
    <recommendedName>
        <fullName evidence="14">HPr kinase/phosphorylase</fullName>
        <shortName evidence="14">HPrK/P</shortName>
        <ecNumber evidence="14">2.7.11.-</ecNumber>
        <ecNumber evidence="14">2.7.4.-</ecNumber>
    </recommendedName>
    <alternativeName>
        <fullName evidence="14">HPr(Ser) kinase/phosphorylase</fullName>
    </alternativeName>
</protein>
<comment type="miscellaneous">
    <text evidence="14">Both phosphorylation and phosphorolysis are carried out by the same active site and suggest a common mechanism for both reactions.</text>
</comment>